<dbReference type="RefSeq" id="YP_007237968.1">
    <property type="nucleotide sequence ID" value="NC_019930.1"/>
</dbReference>
<protein>
    <submittedName>
        <fullName evidence="1">Uncharacterized protein</fullName>
    </submittedName>
</protein>
<dbReference type="KEGG" id="vg:14297481"/>
<dbReference type="EMBL" id="HQ225832">
    <property type="protein sequence ID" value="ADX42576.1"/>
    <property type="molecule type" value="Genomic_DNA"/>
</dbReference>
<evidence type="ECO:0000313" key="2">
    <source>
        <dbReference type="Proteomes" id="UP000002653"/>
    </source>
</evidence>
<reference evidence="1 2" key="1">
    <citation type="journal article" date="2012" name="Virus Genes">
        <title>Isolation and complete genome sequence of a bacteriophage lysing Tetrasphaera jenkinsii, a filamentous bacteria responsible for bulking in activated sludge.</title>
        <authorList>
            <person name="Petrovski S."/>
            <person name="Tillett D."/>
            <person name="Seviour R.J."/>
        </authorList>
    </citation>
    <scope>NUCLEOTIDE SEQUENCE [LARGE SCALE GENOMIC DNA]</scope>
</reference>
<organism evidence="1 2">
    <name type="scientific">Tetrasphaera phage TJE1</name>
    <dbReference type="NCBI Taxonomy" id="981335"/>
    <lineage>
        <taxon>Viruses</taxon>
        <taxon>Duplodnaviria</taxon>
        <taxon>Heunggongvirae</taxon>
        <taxon>Uroviricota</taxon>
        <taxon>Caudoviricetes</taxon>
        <taxon>Tijeunavirus</taxon>
        <taxon>Tijeunavirus TJE1</taxon>
    </lineage>
</organism>
<sequence>MGFTNVTIMGYDLLLSRKGDVTCTGFVGLTASGVPVRGAVAEVPTINGPLFVIRIVGRDNR</sequence>
<accession>G4W988</accession>
<evidence type="ECO:0000313" key="1">
    <source>
        <dbReference type="EMBL" id="ADX42576.1"/>
    </source>
</evidence>
<proteinExistence type="predicted"/>
<dbReference type="Proteomes" id="UP000002653">
    <property type="component" value="Segment"/>
</dbReference>
<dbReference type="GeneID" id="14297481"/>
<keyword evidence="2" id="KW-1185">Reference proteome</keyword>
<name>G4W988_9CAUD</name>